<reference evidence="1 2" key="1">
    <citation type="submission" date="2019-06" db="EMBL/GenBank/DDBJ databases">
        <title>Whole genome shotgun sequence of Corynebacterium variabile NBRC 15286.</title>
        <authorList>
            <person name="Hosoyama A."/>
            <person name="Uohara A."/>
            <person name="Ohji S."/>
            <person name="Ichikawa N."/>
        </authorList>
    </citation>
    <scope>NUCLEOTIDE SEQUENCE [LARGE SCALE GENOMIC DNA]</scope>
    <source>
        <strain evidence="1 2">NBRC 15286</strain>
    </source>
</reference>
<dbReference type="EMBL" id="BJNT01000021">
    <property type="protein sequence ID" value="GEC87208.1"/>
    <property type="molecule type" value="Genomic_DNA"/>
</dbReference>
<proteinExistence type="predicted"/>
<evidence type="ECO:0000313" key="1">
    <source>
        <dbReference type="EMBL" id="GEC87208.1"/>
    </source>
</evidence>
<accession>A0A4Y4C3C1</accession>
<comment type="caution">
    <text evidence="1">The sequence shown here is derived from an EMBL/GenBank/DDBJ whole genome shotgun (WGS) entry which is preliminary data.</text>
</comment>
<sequence length="88" mass="9127">MVEPTSAILSGATAAQTMKHRATVNAVANTPIRVGSFVFVFSTLMPGSRAGWMDCSPLAAFFRTVLSRPDGHLGCSPGLVLFSDAGGI</sequence>
<name>A0A4Y4C3C1_9CORY</name>
<dbReference type="AlphaFoldDB" id="A0A4Y4C3C1"/>
<organism evidence="1 2">
    <name type="scientific">Corynebacterium variabile</name>
    <dbReference type="NCBI Taxonomy" id="1727"/>
    <lineage>
        <taxon>Bacteria</taxon>
        <taxon>Bacillati</taxon>
        <taxon>Actinomycetota</taxon>
        <taxon>Actinomycetes</taxon>
        <taxon>Mycobacteriales</taxon>
        <taxon>Corynebacteriaceae</taxon>
        <taxon>Corynebacterium</taxon>
    </lineage>
</organism>
<dbReference type="Proteomes" id="UP000319986">
    <property type="component" value="Unassembled WGS sequence"/>
</dbReference>
<gene>
    <name evidence="1" type="ORF">CVA01_25220</name>
</gene>
<protein>
    <submittedName>
        <fullName evidence="1">Uncharacterized protein</fullName>
    </submittedName>
</protein>
<evidence type="ECO:0000313" key="2">
    <source>
        <dbReference type="Proteomes" id="UP000319986"/>
    </source>
</evidence>